<name>U9UTH0_RHIID</name>
<accession>U9UTH0</accession>
<gene>
    <name evidence="3" type="ORF">GLOINDRAFT_20193</name>
</gene>
<reference evidence="3" key="1">
    <citation type="submission" date="2013-07" db="EMBL/GenBank/DDBJ databases">
        <title>The genome of an arbuscular mycorrhizal fungus provides insights into the evolution of the oldest plant symbiosis.</title>
        <authorList>
            <consortium name="DOE Joint Genome Institute"/>
            <person name="Tisserant E."/>
            <person name="Malbreil M."/>
            <person name="Kuo A."/>
            <person name="Kohler A."/>
            <person name="Symeonidi A."/>
            <person name="Balestrini R."/>
            <person name="Charron P."/>
            <person name="Duensing N."/>
            <person name="Frei-dit-Frey N."/>
            <person name="Gianinazzi-Pearson V."/>
            <person name="Gilbert B."/>
            <person name="Handa Y."/>
            <person name="Hijri M."/>
            <person name="Kaul R."/>
            <person name="Kawaguchi M."/>
            <person name="Krajinski F."/>
            <person name="Lammers P."/>
            <person name="Lapierre D."/>
            <person name="Masclaux F.G."/>
            <person name="Murat C."/>
            <person name="Morin E."/>
            <person name="Ndikumana S."/>
            <person name="Pagni M."/>
            <person name="Petitpierre D."/>
            <person name="Requena N."/>
            <person name="Rosikiewicz P."/>
            <person name="Riley R."/>
            <person name="Saito K."/>
            <person name="San Clemente H."/>
            <person name="Shapiro H."/>
            <person name="van Tuinen D."/>
            <person name="Becard G."/>
            <person name="Bonfante P."/>
            <person name="Paszkowski U."/>
            <person name="Shachar-Hill Y."/>
            <person name="Young J.P."/>
            <person name="Sanders I.R."/>
            <person name="Henrissat B."/>
            <person name="Rensing S.A."/>
            <person name="Grigoriev I.V."/>
            <person name="Corradi N."/>
            <person name="Roux C."/>
            <person name="Martin F."/>
        </authorList>
    </citation>
    <scope>NUCLEOTIDE SEQUENCE</scope>
    <source>
        <strain evidence="3">DAOM 197198</strain>
    </source>
</reference>
<keyword evidence="2" id="KW-1133">Transmembrane helix</keyword>
<feature type="transmembrane region" description="Helical" evidence="2">
    <location>
        <begin position="327"/>
        <end position="344"/>
    </location>
</feature>
<dbReference type="HOGENOM" id="CLU_770660_0_0_1"/>
<protein>
    <submittedName>
        <fullName evidence="3">Uncharacterized protein</fullName>
    </submittedName>
</protein>
<proteinExistence type="predicted"/>
<dbReference type="VEuPathDB" id="FungiDB:RhiirFUN_001680"/>
<dbReference type="EMBL" id="KI278777">
    <property type="protein sequence ID" value="ESA18901.1"/>
    <property type="molecule type" value="Genomic_DNA"/>
</dbReference>
<dbReference type="VEuPathDB" id="FungiDB:RhiirFUN_001679"/>
<keyword evidence="2" id="KW-0812">Transmembrane</keyword>
<feature type="non-terminal residue" evidence="3">
    <location>
        <position position="1"/>
    </location>
</feature>
<evidence type="ECO:0000256" key="1">
    <source>
        <dbReference type="SAM" id="MobiDB-lite"/>
    </source>
</evidence>
<keyword evidence="2" id="KW-0472">Membrane</keyword>
<evidence type="ECO:0000313" key="3">
    <source>
        <dbReference type="EMBL" id="ESA18901.1"/>
    </source>
</evidence>
<feature type="compositionally biased region" description="Polar residues" evidence="1">
    <location>
        <begin position="170"/>
        <end position="182"/>
    </location>
</feature>
<organism evidence="3">
    <name type="scientific">Rhizophagus irregularis (strain DAOM 181602 / DAOM 197198 / MUCL 43194)</name>
    <name type="common">Arbuscular mycorrhizal fungus</name>
    <name type="synonym">Glomus intraradices</name>
    <dbReference type="NCBI Taxonomy" id="747089"/>
    <lineage>
        <taxon>Eukaryota</taxon>
        <taxon>Fungi</taxon>
        <taxon>Fungi incertae sedis</taxon>
        <taxon>Mucoromycota</taxon>
        <taxon>Glomeromycotina</taxon>
        <taxon>Glomeromycetes</taxon>
        <taxon>Glomerales</taxon>
        <taxon>Glomeraceae</taxon>
        <taxon>Rhizophagus</taxon>
    </lineage>
</organism>
<sequence>FDLIENIGQNLNYLNICFHDSYNDYYDDEELIEFSSTILKDLGQILPLRLEYLYLYLYTITTSDFEIFLKNSQNTFIEKFLIINHTQTKDDDNNLTNLLDEYIVKKRRVRYLALKDHDMFYLEEKCKLYGIIIKDYKQLFTSFYDYINESCHSNRHTMSVRRLSEPSSPPTSQEASSKPSTISTPKIVAVEQPEHPGSCFHIIQDKSFRYHCNVAQSIYDGPTICAKDQTKATELIEVCRQRRLKKATYITIYALTFIGSYQLYIRRYLSWVFTLSDIILKACVPGIPPIVIEVNPSGKTEKVEINMHDNNLIMRELNHAGLWQLDYILMVLFMIGIGLEKFIARIQHLLMNLRLKRILQ</sequence>
<feature type="region of interest" description="Disordered" evidence="1">
    <location>
        <begin position="158"/>
        <end position="182"/>
    </location>
</feature>
<dbReference type="AlphaFoldDB" id="U9UTH0"/>
<evidence type="ECO:0000256" key="2">
    <source>
        <dbReference type="SAM" id="Phobius"/>
    </source>
</evidence>
<feature type="transmembrane region" description="Helical" evidence="2">
    <location>
        <begin position="247"/>
        <end position="265"/>
    </location>
</feature>